<dbReference type="AlphaFoldDB" id="A0A0M9VUF2"/>
<proteinExistence type="predicted"/>
<evidence type="ECO:0000313" key="3">
    <source>
        <dbReference type="EMBL" id="KOS19842.1"/>
    </source>
</evidence>
<dbReference type="STRING" id="150374.A0A0M9VUF2"/>
<dbReference type="PANTHER" id="PTHR37842">
    <property type="match status" value="1"/>
</dbReference>
<protein>
    <recommendedName>
        <fullName evidence="2">Gylcosyl hydrolase 115 C-terminal domain-containing protein</fullName>
    </recommendedName>
</protein>
<dbReference type="Gene3D" id="2.60.120.1620">
    <property type="match status" value="1"/>
</dbReference>
<dbReference type="InterPro" id="IPR031924">
    <property type="entry name" value="GH115"/>
</dbReference>
<dbReference type="Proteomes" id="UP000053831">
    <property type="component" value="Unassembled WGS sequence"/>
</dbReference>
<sequence>MNIAIAHEQTSRGFNMIQTIISTKSGDGFSLVGADILIDAADWAGVRIAANNLAKDFARVTDNTSRVESNAEQHSASSHHGRSCIIVGSLTHSPMINKLWEQGKIDASRIKGKWESWLTTCVKDPVAGYDNGLVIAGSDKRGTIFGIYTLAEQIGISPWHWWADVPPKKKKHIVALPVTTHNGEPSVKYRGIFINDECPGMDSWAQEKFGPKFGSELYHHIFELLLRLKANFLWPAMWRGYPYPGRSFFVDDPKNQELADQYGIVVGTSHHEPMQRAMNEWSTTQPPGTWNWDTNREKVTEYFEEGAKRAVPYESYFTLGMRGEGDSPMQGRDPMNILKEVLATQRSIIKKNYGREDGVLQLMALYKEVQGYYNRGLEIPDDYYYHFQYTGYPRCYRWINSNTLGKALHQLQLAYEGGSNRIWIFNVGDLKPIEIPMSFAFDYAWDVTSITATTLPQYFERLAAREFGGEHAAQIARCWYDFNKLIALRKQDHIDADTFIIQKYHEADNVNARWKKLLAEAQKIDGSIDKAHKSAFFQLVLHPVKASSIFVDLRVTQYKNQLFAKQRRNTTNAMLRQSINLLDSDHELFEEYNRISGGKWNLIMRQPHYGYGPGGGQPSRNMIDGLCYVQTREDSNPSVGHMGIAVEGIEGINPGHINEDSDRTHPSRKWLEAGVTLPFITPYGEQTRYFEVFNRGTREFLWEARPQHPWIKLSQYKGVSNPRNDDVRVVVTIDWKSVPAGFDDKVWIEIVGNRDGFELIHLTVRHERVPPSFEGFVEESGHLAIDAASAVSAPYVHLPALGRPLAGSVTLGPGADLSRPGGIPFLRYPIWVFSERDNVALELQFGMTIDTDRVNKMRFDVRLDGAGEATYRLTEDNPRDDQDLPQGWNVAVMDGVWKKRHNLGRVRRGAHLLEVRMRSANMCLEKMILDLGDLRYTYLGPPQSEYVKMTSQISDVQEEDVLDIEIGYEER</sequence>
<dbReference type="InterPro" id="IPR029018">
    <property type="entry name" value="Hex-like_dom2"/>
</dbReference>
<dbReference type="PANTHER" id="PTHR37842:SF2">
    <property type="entry name" value="GYLCOSYL HYDROLASE 115 C-TERMINAL DOMAIN-CONTAINING PROTEIN"/>
    <property type="match status" value="1"/>
</dbReference>
<organism evidence="3 4">
    <name type="scientific">Escovopsis weberi</name>
    <dbReference type="NCBI Taxonomy" id="150374"/>
    <lineage>
        <taxon>Eukaryota</taxon>
        <taxon>Fungi</taxon>
        <taxon>Dikarya</taxon>
        <taxon>Ascomycota</taxon>
        <taxon>Pezizomycotina</taxon>
        <taxon>Sordariomycetes</taxon>
        <taxon>Hypocreomycetidae</taxon>
        <taxon>Hypocreales</taxon>
        <taxon>Hypocreaceae</taxon>
        <taxon>Escovopsis</taxon>
    </lineage>
</organism>
<keyword evidence="4" id="KW-1185">Reference proteome</keyword>
<dbReference type="SUPFAM" id="SSF55545">
    <property type="entry name" value="beta-N-acetylhexosaminidase-like domain"/>
    <property type="match status" value="1"/>
</dbReference>
<accession>A0A0M9VUF2</accession>
<dbReference type="InterPro" id="IPR041437">
    <property type="entry name" value="GH115_C"/>
</dbReference>
<dbReference type="Gene3D" id="3.30.379.10">
    <property type="entry name" value="Chitobiase/beta-hexosaminidase domain 2-like"/>
    <property type="match status" value="1"/>
</dbReference>
<dbReference type="GO" id="GO:0016787">
    <property type="term" value="F:hydrolase activity"/>
    <property type="evidence" value="ECO:0007669"/>
    <property type="project" value="UniProtKB-KW"/>
</dbReference>
<keyword evidence="1" id="KW-0378">Hydrolase</keyword>
<name>A0A0M9VUF2_ESCWE</name>
<dbReference type="Pfam" id="PF15979">
    <property type="entry name" value="Glyco_hydro_115"/>
    <property type="match status" value="2"/>
</dbReference>
<dbReference type="EMBL" id="LGSR01000019">
    <property type="protein sequence ID" value="KOS19842.1"/>
    <property type="molecule type" value="Genomic_DNA"/>
</dbReference>
<evidence type="ECO:0000256" key="1">
    <source>
        <dbReference type="ARBA" id="ARBA00022801"/>
    </source>
</evidence>
<feature type="domain" description="Gylcosyl hydrolase 115 C-terminal" evidence="2">
    <location>
        <begin position="775"/>
        <end position="943"/>
    </location>
</feature>
<comment type="caution">
    <text evidence="3">The sequence shown here is derived from an EMBL/GenBank/DDBJ whole genome shotgun (WGS) entry which is preliminary data.</text>
</comment>
<dbReference type="InterPro" id="IPR042301">
    <property type="entry name" value="GH115_sf"/>
</dbReference>
<evidence type="ECO:0000313" key="4">
    <source>
        <dbReference type="Proteomes" id="UP000053831"/>
    </source>
</evidence>
<dbReference type="OrthoDB" id="4849794at2759"/>
<dbReference type="Pfam" id="PF17829">
    <property type="entry name" value="GH115_C"/>
    <property type="match status" value="1"/>
</dbReference>
<dbReference type="Gene3D" id="3.20.20.520">
    <property type="entry name" value="Glycosyl hydrolase family 115"/>
    <property type="match status" value="2"/>
</dbReference>
<dbReference type="Gene3D" id="1.20.58.2150">
    <property type="match status" value="1"/>
</dbReference>
<gene>
    <name evidence="3" type="ORF">ESCO_005678</name>
</gene>
<evidence type="ECO:0000259" key="2">
    <source>
        <dbReference type="Pfam" id="PF17829"/>
    </source>
</evidence>
<reference evidence="3 4" key="1">
    <citation type="submission" date="2015-07" db="EMBL/GenBank/DDBJ databases">
        <title>The genome of the fungus Escovopsis weberi, a specialized disease agent of ant agriculture.</title>
        <authorList>
            <person name="de Man T.J."/>
            <person name="Stajich J.E."/>
            <person name="Kubicek C.P."/>
            <person name="Chenthamara K."/>
            <person name="Atanasova L."/>
            <person name="Druzhinina I.S."/>
            <person name="Birnbaum S."/>
            <person name="Barribeau S.M."/>
            <person name="Teiling C."/>
            <person name="Suen G."/>
            <person name="Currie C."/>
            <person name="Gerardo N.M."/>
        </authorList>
    </citation>
    <scope>NUCLEOTIDE SEQUENCE [LARGE SCALE GENOMIC DNA]</scope>
</reference>